<name>A0A8I2YD95_9AGAM</name>
<comment type="caution">
    <text evidence="1">The sequence shown here is derived from an EMBL/GenBank/DDBJ whole genome shotgun (WGS) entry which is preliminary data.</text>
</comment>
<evidence type="ECO:0000313" key="2">
    <source>
        <dbReference type="Proteomes" id="UP000683000"/>
    </source>
</evidence>
<sequence length="147" mass="16896">MLIIIQELVFEKEAHFTQSDQQTLKPHNVIPFATWKQILQAGVAQKYKASNSPGRAKKALEEVFKKYDHASYDQKVEMVTNVILQNHIMLSINSFIQGLYQLKKKEAPYQVVIASSSSGRMTKRRGRQKDHMKRVSEAICCVNLVKF</sequence>
<accession>A0A8I2YD95</accession>
<proteinExistence type="predicted"/>
<evidence type="ECO:0000313" key="1">
    <source>
        <dbReference type="EMBL" id="KAG6369763.1"/>
    </source>
</evidence>
<dbReference type="EMBL" id="JAGFBS010000066">
    <property type="protein sequence ID" value="KAG6369763.1"/>
    <property type="molecule type" value="Genomic_DNA"/>
</dbReference>
<gene>
    <name evidence="1" type="ORF">JVT61DRAFT_13580</name>
</gene>
<keyword evidence="2" id="KW-1185">Reference proteome</keyword>
<dbReference type="AlphaFoldDB" id="A0A8I2YD95"/>
<dbReference type="OrthoDB" id="2686178at2759"/>
<protein>
    <submittedName>
        <fullName evidence="1">Uncharacterized protein</fullName>
    </submittedName>
</protein>
<organism evidence="1 2">
    <name type="scientific">Boletus reticuloceps</name>
    <dbReference type="NCBI Taxonomy" id="495285"/>
    <lineage>
        <taxon>Eukaryota</taxon>
        <taxon>Fungi</taxon>
        <taxon>Dikarya</taxon>
        <taxon>Basidiomycota</taxon>
        <taxon>Agaricomycotina</taxon>
        <taxon>Agaricomycetes</taxon>
        <taxon>Agaricomycetidae</taxon>
        <taxon>Boletales</taxon>
        <taxon>Boletineae</taxon>
        <taxon>Boletaceae</taxon>
        <taxon>Boletoideae</taxon>
        <taxon>Boletus</taxon>
    </lineage>
</organism>
<dbReference type="Proteomes" id="UP000683000">
    <property type="component" value="Unassembled WGS sequence"/>
</dbReference>
<reference evidence="1" key="1">
    <citation type="submission" date="2021-03" db="EMBL/GenBank/DDBJ databases">
        <title>Evolutionary innovations through gain and loss of genes in the ectomycorrhizal Boletales.</title>
        <authorList>
            <person name="Wu G."/>
            <person name="Miyauchi S."/>
            <person name="Morin E."/>
            <person name="Yang Z.-L."/>
            <person name="Xu J."/>
            <person name="Martin F.M."/>
        </authorList>
    </citation>
    <scope>NUCLEOTIDE SEQUENCE</scope>
    <source>
        <strain evidence="1">BR01</strain>
    </source>
</reference>